<comment type="caution">
    <text evidence="2">The sequence shown here is derived from an EMBL/GenBank/DDBJ whole genome shotgun (WGS) entry which is preliminary data.</text>
</comment>
<sequence>MSSFINKIKSKATGHNRSSSKGEEPTFSIQPHPAKSNDPADLQPSGPGSGLRNNDAMAAHHAHGPQIPNNQLEQPLSREELRARQAELNK</sequence>
<gene>
    <name evidence="2" type="ORF">VKT23_018948</name>
</gene>
<organism evidence="2 3">
    <name type="scientific">Marasmiellus scandens</name>
    <dbReference type="NCBI Taxonomy" id="2682957"/>
    <lineage>
        <taxon>Eukaryota</taxon>
        <taxon>Fungi</taxon>
        <taxon>Dikarya</taxon>
        <taxon>Basidiomycota</taxon>
        <taxon>Agaricomycotina</taxon>
        <taxon>Agaricomycetes</taxon>
        <taxon>Agaricomycetidae</taxon>
        <taxon>Agaricales</taxon>
        <taxon>Marasmiineae</taxon>
        <taxon>Omphalotaceae</taxon>
        <taxon>Marasmiellus</taxon>
    </lineage>
</organism>
<name>A0ABR1IQY9_9AGAR</name>
<proteinExistence type="predicted"/>
<protein>
    <submittedName>
        <fullName evidence="2">Uncharacterized protein</fullName>
    </submittedName>
</protein>
<dbReference type="EMBL" id="JBANRG010000091">
    <property type="protein sequence ID" value="KAK7436693.1"/>
    <property type="molecule type" value="Genomic_DNA"/>
</dbReference>
<dbReference type="Proteomes" id="UP001498398">
    <property type="component" value="Unassembled WGS sequence"/>
</dbReference>
<keyword evidence="3" id="KW-1185">Reference proteome</keyword>
<accession>A0ABR1IQY9</accession>
<evidence type="ECO:0000256" key="1">
    <source>
        <dbReference type="SAM" id="MobiDB-lite"/>
    </source>
</evidence>
<feature type="region of interest" description="Disordered" evidence="1">
    <location>
        <begin position="1"/>
        <end position="90"/>
    </location>
</feature>
<feature type="compositionally biased region" description="Basic and acidic residues" evidence="1">
    <location>
        <begin position="76"/>
        <end position="90"/>
    </location>
</feature>
<evidence type="ECO:0000313" key="2">
    <source>
        <dbReference type="EMBL" id="KAK7436693.1"/>
    </source>
</evidence>
<reference evidence="2 3" key="1">
    <citation type="submission" date="2024-01" db="EMBL/GenBank/DDBJ databases">
        <title>A draft genome for the cacao thread blight pathogen Marasmiellus scandens.</title>
        <authorList>
            <person name="Baruah I.K."/>
            <person name="Leung J."/>
            <person name="Bukari Y."/>
            <person name="Amoako-Attah I."/>
            <person name="Meinhardt L.W."/>
            <person name="Bailey B.A."/>
            <person name="Cohen S.P."/>
        </authorList>
    </citation>
    <scope>NUCLEOTIDE SEQUENCE [LARGE SCALE GENOMIC DNA]</scope>
    <source>
        <strain evidence="2 3">GH-19</strain>
    </source>
</reference>
<evidence type="ECO:0000313" key="3">
    <source>
        <dbReference type="Proteomes" id="UP001498398"/>
    </source>
</evidence>